<keyword evidence="3" id="KW-0863">Zinc-finger</keyword>
<evidence type="ECO:0000256" key="7">
    <source>
        <dbReference type="ARBA" id="ARBA00023163"/>
    </source>
</evidence>
<dbReference type="FunFam" id="3.30.50.10:FF:000006">
    <property type="entry name" value="Nuclear receptor subfamily 5 group A member"/>
    <property type="match status" value="1"/>
</dbReference>
<keyword evidence="12" id="KW-1185">Reference proteome</keyword>
<dbReference type="SUPFAM" id="SSF57716">
    <property type="entry name" value="Glucocorticoid receptor-like (DNA-binding domain)"/>
    <property type="match status" value="1"/>
</dbReference>
<dbReference type="OMA" id="DPYTESW"/>
<dbReference type="GO" id="GO:0000978">
    <property type="term" value="F:RNA polymerase II cis-regulatory region sequence-specific DNA binding"/>
    <property type="evidence" value="ECO:0000318"/>
    <property type="project" value="GO_Central"/>
</dbReference>
<dbReference type="HOGENOM" id="CLU_007368_5_3_1"/>
<dbReference type="eggNOG" id="KOG3575">
    <property type="taxonomic scope" value="Eukaryota"/>
</dbReference>
<dbReference type="PROSITE" id="PS51257">
    <property type="entry name" value="PROKAR_LIPOPROTEIN"/>
    <property type="match status" value="1"/>
</dbReference>
<dbReference type="Gene3D" id="1.10.565.10">
    <property type="entry name" value="Retinoid X Receptor"/>
    <property type="match status" value="1"/>
</dbReference>
<dbReference type="GO" id="GO:0005634">
    <property type="term" value="C:nucleus"/>
    <property type="evidence" value="ECO:0000318"/>
    <property type="project" value="GO_Central"/>
</dbReference>
<dbReference type="SUPFAM" id="SSF48508">
    <property type="entry name" value="Nuclear receptor ligand-binding domain"/>
    <property type="match status" value="1"/>
</dbReference>
<feature type="domain" description="Nuclear receptor" evidence="10">
    <location>
        <begin position="11"/>
        <end position="86"/>
    </location>
</feature>
<dbReference type="InterPro" id="IPR001628">
    <property type="entry name" value="Znf_hrmn_rcpt"/>
</dbReference>
<gene>
    <name evidence="11" type="ORF">NEMVEDRAFT_v1g152310</name>
</gene>
<proteinExistence type="predicted"/>
<evidence type="ECO:0000256" key="5">
    <source>
        <dbReference type="ARBA" id="ARBA00023015"/>
    </source>
</evidence>
<dbReference type="PRINTS" id="PR00047">
    <property type="entry name" value="STROIDFINGER"/>
</dbReference>
<name>A7TAF5_NEMVE</name>
<keyword evidence="7" id="KW-0804">Transcription</keyword>
<evidence type="ECO:0000256" key="4">
    <source>
        <dbReference type="ARBA" id="ARBA00022833"/>
    </source>
</evidence>
<dbReference type="InParanoid" id="A7TAF5"/>
<sequence>MDKTFLVTSSQRVCAICGDRSSGFHYGVQSCEGCKSFFKRTVQKQLQYACVESKSCQIDKNNRIRCQYCRFQKCLALGMLKEAVREDRAPGGRPRIKSLIGLKENAETFVSSELIIQLIQARPDAIPKRRLIRLPRSLTVSSSKPFSVKPRTPVSVWSRRSHLHHSLGNIVYGPFSETSGGLRNRDLVDFVLNRTLDALRDYIKSSYPEKPSRFAHILLKLPTLRDMATRMAEECLFAQSLLHLAIPQLTSRMIELNHGRP</sequence>
<dbReference type="InterPro" id="IPR013088">
    <property type="entry name" value="Znf_NHR/GATA"/>
</dbReference>
<evidence type="ECO:0000313" key="11">
    <source>
        <dbReference type="EMBL" id="EDO27017.1"/>
    </source>
</evidence>
<comment type="subcellular location">
    <subcellularLocation>
        <location evidence="1">Nucleus</location>
    </subcellularLocation>
</comment>
<dbReference type="CDD" id="cd06916">
    <property type="entry name" value="NR_DBD_like"/>
    <property type="match status" value="1"/>
</dbReference>
<dbReference type="GO" id="GO:0030154">
    <property type="term" value="P:cell differentiation"/>
    <property type="evidence" value="ECO:0000318"/>
    <property type="project" value="GO_Central"/>
</dbReference>
<dbReference type="InterPro" id="IPR035500">
    <property type="entry name" value="NHR-like_dom_sf"/>
</dbReference>
<dbReference type="GO" id="GO:0030522">
    <property type="term" value="P:intracellular receptor signaling pathway"/>
    <property type="evidence" value="ECO:0000318"/>
    <property type="project" value="GO_Central"/>
</dbReference>
<dbReference type="InterPro" id="IPR000536">
    <property type="entry name" value="Nucl_hrmn_rcpt_lig-bd"/>
</dbReference>
<dbReference type="PANTHER" id="PTHR48092">
    <property type="entry name" value="KNIRPS-RELATED PROTEIN-RELATED"/>
    <property type="match status" value="1"/>
</dbReference>
<dbReference type="GO" id="GO:0008270">
    <property type="term" value="F:zinc ion binding"/>
    <property type="evidence" value="ECO:0007669"/>
    <property type="project" value="UniProtKB-KW"/>
</dbReference>
<evidence type="ECO:0000259" key="10">
    <source>
        <dbReference type="PROSITE" id="PS51030"/>
    </source>
</evidence>
<dbReference type="Gene3D" id="3.30.50.10">
    <property type="entry name" value="Erythroid Transcription Factor GATA-1, subunit A"/>
    <property type="match status" value="1"/>
</dbReference>
<evidence type="ECO:0000256" key="3">
    <source>
        <dbReference type="ARBA" id="ARBA00022771"/>
    </source>
</evidence>
<evidence type="ECO:0000256" key="9">
    <source>
        <dbReference type="ARBA" id="ARBA00023242"/>
    </source>
</evidence>
<protein>
    <recommendedName>
        <fullName evidence="10">Nuclear receptor domain-containing protein</fullName>
    </recommendedName>
</protein>
<dbReference type="AlphaFoldDB" id="A7TAF5"/>
<evidence type="ECO:0000256" key="1">
    <source>
        <dbReference type="ARBA" id="ARBA00004123"/>
    </source>
</evidence>
<evidence type="ECO:0000256" key="6">
    <source>
        <dbReference type="ARBA" id="ARBA00023125"/>
    </source>
</evidence>
<dbReference type="GO" id="GO:0004879">
    <property type="term" value="F:nuclear receptor activity"/>
    <property type="evidence" value="ECO:0000318"/>
    <property type="project" value="GO_Central"/>
</dbReference>
<keyword evidence="6" id="KW-0238">DNA-binding</keyword>
<keyword evidence="9" id="KW-0539">Nucleus</keyword>
<keyword evidence="4" id="KW-0862">Zinc</keyword>
<dbReference type="GO" id="GO:0000122">
    <property type="term" value="P:negative regulation of transcription by RNA polymerase II"/>
    <property type="evidence" value="ECO:0000318"/>
    <property type="project" value="GO_Central"/>
</dbReference>
<evidence type="ECO:0000313" key="12">
    <source>
        <dbReference type="Proteomes" id="UP000001593"/>
    </source>
</evidence>
<dbReference type="PhylomeDB" id="A7TAF5"/>
<dbReference type="Proteomes" id="UP000001593">
    <property type="component" value="Unassembled WGS sequence"/>
</dbReference>
<accession>A7TAF5</accession>
<dbReference type="SMART" id="SM00399">
    <property type="entry name" value="ZnF_C4"/>
    <property type="match status" value="1"/>
</dbReference>
<organism evidence="11 12">
    <name type="scientific">Nematostella vectensis</name>
    <name type="common">Starlet sea anemone</name>
    <dbReference type="NCBI Taxonomy" id="45351"/>
    <lineage>
        <taxon>Eukaryota</taxon>
        <taxon>Metazoa</taxon>
        <taxon>Cnidaria</taxon>
        <taxon>Anthozoa</taxon>
        <taxon>Hexacorallia</taxon>
        <taxon>Actiniaria</taxon>
        <taxon>Edwardsiidae</taxon>
        <taxon>Nematostella</taxon>
    </lineage>
</organism>
<keyword evidence="2" id="KW-0479">Metal-binding</keyword>
<evidence type="ECO:0000256" key="2">
    <source>
        <dbReference type="ARBA" id="ARBA00022723"/>
    </source>
</evidence>
<keyword evidence="8" id="KW-0675">Receptor</keyword>
<dbReference type="PROSITE" id="PS51030">
    <property type="entry name" value="NUCLEAR_REC_DBD_2"/>
    <property type="match status" value="1"/>
</dbReference>
<dbReference type="Pfam" id="PF00104">
    <property type="entry name" value="Hormone_recep"/>
    <property type="match status" value="1"/>
</dbReference>
<dbReference type="EMBL" id="DS474079">
    <property type="protein sequence ID" value="EDO27017.1"/>
    <property type="molecule type" value="Genomic_DNA"/>
</dbReference>
<dbReference type="GO" id="GO:0045944">
    <property type="term" value="P:positive regulation of transcription by RNA polymerase II"/>
    <property type="evidence" value="ECO:0000318"/>
    <property type="project" value="GO_Central"/>
</dbReference>
<keyword evidence="5" id="KW-0805">Transcription regulation</keyword>
<dbReference type="InterPro" id="IPR050200">
    <property type="entry name" value="Nuclear_hormone_rcpt_NR3"/>
</dbReference>
<dbReference type="PROSITE" id="PS00031">
    <property type="entry name" value="NUCLEAR_REC_DBD_1"/>
    <property type="match status" value="1"/>
</dbReference>
<dbReference type="Pfam" id="PF00105">
    <property type="entry name" value="zf-C4"/>
    <property type="match status" value="1"/>
</dbReference>
<reference evidence="11 12" key="1">
    <citation type="journal article" date="2007" name="Science">
        <title>Sea anemone genome reveals ancestral eumetazoan gene repertoire and genomic organization.</title>
        <authorList>
            <person name="Putnam N.H."/>
            <person name="Srivastava M."/>
            <person name="Hellsten U."/>
            <person name="Dirks B."/>
            <person name="Chapman J."/>
            <person name="Salamov A."/>
            <person name="Terry A."/>
            <person name="Shapiro H."/>
            <person name="Lindquist E."/>
            <person name="Kapitonov V.V."/>
            <person name="Jurka J."/>
            <person name="Genikhovich G."/>
            <person name="Grigoriev I.V."/>
            <person name="Lucas S.M."/>
            <person name="Steele R.E."/>
            <person name="Finnerty J.R."/>
            <person name="Technau U."/>
            <person name="Martindale M.Q."/>
            <person name="Rokhsar D.S."/>
        </authorList>
    </citation>
    <scope>NUCLEOTIDE SEQUENCE [LARGE SCALE GENOMIC DNA]</scope>
    <source>
        <strain evidence="12">CH2 X CH6</strain>
    </source>
</reference>
<dbReference type="STRING" id="45351.A7TAF5"/>
<evidence type="ECO:0000256" key="8">
    <source>
        <dbReference type="ARBA" id="ARBA00023170"/>
    </source>
</evidence>